<accession>W6K0S7</accession>
<name>W6K0S7_9MICO</name>
<dbReference type="STRING" id="1193182.BN11_1190002"/>
<protein>
    <recommendedName>
        <fullName evidence="1">N-acetyltransferase domain-containing protein</fullName>
    </recommendedName>
</protein>
<dbReference type="GO" id="GO:0016747">
    <property type="term" value="F:acyltransferase activity, transferring groups other than amino-acyl groups"/>
    <property type="evidence" value="ECO:0007669"/>
    <property type="project" value="InterPro"/>
</dbReference>
<organism evidence="2 3">
    <name type="scientific">Nostocoides australiense Ben110</name>
    <dbReference type="NCBI Taxonomy" id="1193182"/>
    <lineage>
        <taxon>Bacteria</taxon>
        <taxon>Bacillati</taxon>
        <taxon>Actinomycetota</taxon>
        <taxon>Actinomycetes</taxon>
        <taxon>Micrococcales</taxon>
        <taxon>Intrasporangiaceae</taxon>
        <taxon>Nostocoides</taxon>
    </lineage>
</organism>
<proteinExistence type="predicted"/>
<dbReference type="Gene3D" id="3.40.630.30">
    <property type="match status" value="1"/>
</dbReference>
<keyword evidence="3" id="KW-1185">Reference proteome</keyword>
<evidence type="ECO:0000259" key="1">
    <source>
        <dbReference type="PROSITE" id="PS51186"/>
    </source>
</evidence>
<comment type="caution">
    <text evidence="2">The sequence shown here is derived from an EMBL/GenBank/DDBJ whole genome shotgun (WGS) entry which is preliminary data.</text>
</comment>
<dbReference type="InterPro" id="IPR000182">
    <property type="entry name" value="GNAT_dom"/>
</dbReference>
<dbReference type="PROSITE" id="PS51186">
    <property type="entry name" value="GNAT"/>
    <property type="match status" value="1"/>
</dbReference>
<dbReference type="InterPro" id="IPR016181">
    <property type="entry name" value="Acyl_CoA_acyltransferase"/>
</dbReference>
<reference evidence="2 3" key="1">
    <citation type="journal article" date="2013" name="ISME J.">
        <title>A metabolic model for members of the genus Tetrasphaera involved in enhanced biological phosphorus removal.</title>
        <authorList>
            <person name="Kristiansen R."/>
            <person name="Nguyen H.T.T."/>
            <person name="Saunders A.M."/>
            <person name="Nielsen J.L."/>
            <person name="Wimmer R."/>
            <person name="Le V.Q."/>
            <person name="McIlroy S.J."/>
            <person name="Petrovski S."/>
            <person name="Seviour R.J."/>
            <person name="Calteau A."/>
            <person name="Nielsen K.L."/>
            <person name="Nielsen P.H."/>
        </authorList>
    </citation>
    <scope>NUCLEOTIDE SEQUENCE [LARGE SCALE GENOMIC DNA]</scope>
    <source>
        <strain evidence="2 3">Ben110</strain>
    </source>
</reference>
<evidence type="ECO:0000313" key="3">
    <source>
        <dbReference type="Proteomes" id="UP000035763"/>
    </source>
</evidence>
<dbReference type="AlphaFoldDB" id="W6K0S7"/>
<dbReference type="Pfam" id="PF00583">
    <property type="entry name" value="Acetyltransf_1"/>
    <property type="match status" value="1"/>
</dbReference>
<dbReference type="SUPFAM" id="SSF55729">
    <property type="entry name" value="Acyl-CoA N-acyltransferases (Nat)"/>
    <property type="match status" value="1"/>
</dbReference>
<dbReference type="EMBL" id="CAJA01000023">
    <property type="protein sequence ID" value="CCH71894.1"/>
    <property type="molecule type" value="Genomic_DNA"/>
</dbReference>
<dbReference type="Proteomes" id="UP000035763">
    <property type="component" value="Unassembled WGS sequence"/>
</dbReference>
<feature type="domain" description="N-acetyltransferase" evidence="1">
    <location>
        <begin position="38"/>
        <end position="214"/>
    </location>
</feature>
<gene>
    <name evidence="2" type="ORF">BN11_1190002</name>
</gene>
<sequence length="219" mass="24417">MTLGERAFGRLARVGHYGCPNAGSRREVGERMKRFRVERLRTYSRDLEDIPPAPRSVGRTLVAADAAAVEDFHAREPRTFSSRKREVLLGRLGTAEQVWLIKDGDGSWVGWAHTCRGSGPNSRIHHTLRLGADEVYFFDDATIPARRHQGVHAFGIIARLEAAKAAGARRAVTTITDSNQASIASYTKLGFAPRSILLHFPDLGRTVELRVPRPRRRGR</sequence>
<evidence type="ECO:0000313" key="2">
    <source>
        <dbReference type="EMBL" id="CCH71894.1"/>
    </source>
</evidence>